<reference evidence="1 2" key="1">
    <citation type="submission" date="2016-12" db="EMBL/GenBank/DDBJ databases">
        <title>Genomic Comparison of strains in the 'Actinomyces naeslundii' Group.</title>
        <authorList>
            <person name="Mughal S.R."/>
            <person name="Do T."/>
            <person name="Gilbert S.C."/>
            <person name="Witherden E.A."/>
            <person name="Didelot X."/>
            <person name="Beighton D."/>
        </authorList>
    </citation>
    <scope>NUCLEOTIDE SEQUENCE [LARGE SCALE GENOMIC DNA]</scope>
    <source>
        <strain evidence="1 2">CCUG 33920</strain>
    </source>
</reference>
<protein>
    <submittedName>
        <fullName evidence="1">Cell envelope biogenesis protein OmpA</fullName>
    </submittedName>
</protein>
<name>A0A1Q8VA17_9ACTO</name>
<gene>
    <name evidence="1" type="ORF">BKH29_05495</name>
</gene>
<dbReference type="EMBL" id="MSKJ01000010">
    <property type="protein sequence ID" value="OLO44904.1"/>
    <property type="molecule type" value="Genomic_DNA"/>
</dbReference>
<proteinExistence type="predicted"/>
<dbReference type="OrthoDB" id="3255018at2"/>
<comment type="caution">
    <text evidence="1">The sequence shown here is derived from an EMBL/GenBank/DDBJ whole genome shotgun (WGS) entry which is preliminary data.</text>
</comment>
<dbReference type="Proteomes" id="UP000186857">
    <property type="component" value="Unassembled WGS sequence"/>
</dbReference>
<evidence type="ECO:0000313" key="2">
    <source>
        <dbReference type="Proteomes" id="UP000186857"/>
    </source>
</evidence>
<organism evidence="1 2">
    <name type="scientific">Actinomyces oris</name>
    <dbReference type="NCBI Taxonomy" id="544580"/>
    <lineage>
        <taxon>Bacteria</taxon>
        <taxon>Bacillati</taxon>
        <taxon>Actinomycetota</taxon>
        <taxon>Actinomycetes</taxon>
        <taxon>Actinomycetales</taxon>
        <taxon>Actinomycetaceae</taxon>
        <taxon>Actinomyces</taxon>
    </lineage>
</organism>
<sequence length="49" mass="5464">MPGQRRLGLVPVLRSQRIDDVLLTTPWWRAGDRGLLPATSGTPEPREPT</sequence>
<accession>A0A1Q8VA17</accession>
<dbReference type="AlphaFoldDB" id="A0A1Q8VA17"/>
<evidence type="ECO:0000313" key="1">
    <source>
        <dbReference type="EMBL" id="OLO44904.1"/>
    </source>
</evidence>